<name>D5MHA9_METO1</name>
<dbReference type="Proteomes" id="UP000006898">
    <property type="component" value="Chromosome"/>
</dbReference>
<protein>
    <submittedName>
        <fullName evidence="1">Uncharacterized protein</fullName>
    </submittedName>
</protein>
<dbReference type="AlphaFoldDB" id="D5MHA9"/>
<sequence length="28" mass="3205">MGVTPQFSSENWGFLLRNHAPNFIGLDR</sequence>
<dbReference type="KEGG" id="mox:DAMO_2091"/>
<gene>
    <name evidence="1" type="ORF">DAMO_2091</name>
</gene>
<dbReference type="HOGENOM" id="CLU_3412454_0_0_0"/>
<accession>D5MHA9</accession>
<proteinExistence type="predicted"/>
<evidence type="ECO:0000313" key="2">
    <source>
        <dbReference type="Proteomes" id="UP000006898"/>
    </source>
</evidence>
<dbReference type="EMBL" id="FP565575">
    <property type="protein sequence ID" value="CBE69141.1"/>
    <property type="molecule type" value="Genomic_DNA"/>
</dbReference>
<organism evidence="1 2">
    <name type="scientific">Methylomirabilis oxygeniifera</name>
    <dbReference type="NCBI Taxonomy" id="671143"/>
    <lineage>
        <taxon>Bacteria</taxon>
        <taxon>Candidatus Methylomirabilota</taxon>
        <taxon>Candidatus Methylomirabilia</taxon>
        <taxon>Candidatus Methylomirabilales</taxon>
        <taxon>Candidatus Methylomirabilaceae</taxon>
        <taxon>Candidatus Methylomirabilis</taxon>
    </lineage>
</organism>
<evidence type="ECO:0000313" key="1">
    <source>
        <dbReference type="EMBL" id="CBE69141.1"/>
    </source>
</evidence>
<dbReference type="STRING" id="671143.DAMO_2091"/>
<reference evidence="1 2" key="1">
    <citation type="journal article" date="2010" name="Nature">
        <title>Nitrite-driven anaerobic methane oxidation by oxygenic bacteria.</title>
        <authorList>
            <person name="Ettwig K.F."/>
            <person name="Butler M.K."/>
            <person name="Le Paslier D."/>
            <person name="Pelletier E."/>
            <person name="Mangenot S."/>
            <person name="Kuypers M.M.M."/>
            <person name="Schreiber F."/>
            <person name="Dutilh B.E."/>
            <person name="Zedelius J."/>
            <person name="de Beer D."/>
            <person name="Gloerich J."/>
            <person name="Wessels H.J.C.T."/>
            <person name="van Allen T."/>
            <person name="Luesken F."/>
            <person name="Wu M."/>
            <person name="van de Pas-Schoonen K.T."/>
            <person name="Op den Camp H.J.M."/>
            <person name="Janssen-Megens E.M."/>
            <person name="Francoijs K-J."/>
            <person name="Stunnenberg H."/>
            <person name="Weissenbach J."/>
            <person name="Jetten M.S.M."/>
            <person name="Strous M."/>
        </authorList>
    </citation>
    <scope>NUCLEOTIDE SEQUENCE [LARGE SCALE GENOMIC DNA]</scope>
</reference>